<dbReference type="CDD" id="cd02440">
    <property type="entry name" value="AdoMet_MTases"/>
    <property type="match status" value="1"/>
</dbReference>
<dbReference type="PROSITE" id="PS50926">
    <property type="entry name" value="TRAM"/>
    <property type="match status" value="1"/>
</dbReference>
<dbReference type="GO" id="GO:0070041">
    <property type="term" value="F:rRNA (uridine-C5-)-methyltransferase activity"/>
    <property type="evidence" value="ECO:0007669"/>
    <property type="project" value="TreeGrafter"/>
</dbReference>
<evidence type="ECO:0000256" key="4">
    <source>
        <dbReference type="PROSITE-ProRule" id="PRU01024"/>
    </source>
</evidence>
<accession>I1A5V5</accession>
<evidence type="ECO:0000256" key="3">
    <source>
        <dbReference type="ARBA" id="ARBA00022691"/>
    </source>
</evidence>
<comment type="similarity">
    <text evidence="4">Belongs to the class I-like SAM-binding methyltransferase superfamily. RNA M5U methyltransferase family.</text>
</comment>
<keyword evidence="8" id="KW-1185">Reference proteome</keyword>
<dbReference type="SUPFAM" id="SSF50249">
    <property type="entry name" value="Nucleic acid-binding proteins"/>
    <property type="match status" value="1"/>
</dbReference>
<dbReference type="Gene3D" id="2.40.50.140">
    <property type="entry name" value="Nucleic acid-binding proteins"/>
    <property type="match status" value="1"/>
</dbReference>
<gene>
    <name evidence="7" type="ORF">MCANUFG4_02336</name>
</gene>
<protein>
    <recommendedName>
        <fullName evidence="6">TRAM domain-containing protein</fullName>
    </recommendedName>
</protein>
<feature type="binding site" evidence="4">
    <location>
        <position position="375"/>
    </location>
    <ligand>
        <name>S-adenosyl-L-methionine</name>
        <dbReference type="ChEBI" id="CHEBI:59789"/>
    </ligand>
</feature>
<dbReference type="RefSeq" id="WP_004797201.1">
    <property type="nucleotide sequence ID" value="NZ_AJFU01000005.1"/>
</dbReference>
<dbReference type="PROSITE" id="PS01230">
    <property type="entry name" value="TRMA_1"/>
    <property type="match status" value="1"/>
</dbReference>
<dbReference type="PANTHER" id="PTHR11061:SF30">
    <property type="entry name" value="TRNA (URACIL(54)-C(5))-METHYLTRANSFERASE"/>
    <property type="match status" value="1"/>
</dbReference>
<name>I1A5V5_9BACT</name>
<feature type="binding site" evidence="4">
    <location>
        <position position="277"/>
    </location>
    <ligand>
        <name>S-adenosyl-L-methionine</name>
        <dbReference type="ChEBI" id="CHEBI:59789"/>
    </ligand>
</feature>
<feature type="binding site" evidence="4">
    <location>
        <position position="306"/>
    </location>
    <ligand>
        <name>S-adenosyl-L-methionine</name>
        <dbReference type="ChEBI" id="CHEBI:59789"/>
    </ligand>
</feature>
<dbReference type="Pfam" id="PF01938">
    <property type="entry name" value="TRAM"/>
    <property type="match status" value="1"/>
</dbReference>
<proteinExistence type="inferred from homology"/>
<dbReference type="Gene3D" id="3.40.50.150">
    <property type="entry name" value="Vaccinia Virus protein VP39"/>
    <property type="match status" value="1"/>
</dbReference>
<keyword evidence="2 4" id="KW-0808">Transferase</keyword>
<dbReference type="PROSITE" id="PS51687">
    <property type="entry name" value="SAM_MT_RNA_M5U"/>
    <property type="match status" value="1"/>
</dbReference>
<evidence type="ECO:0000256" key="5">
    <source>
        <dbReference type="PROSITE-ProRule" id="PRU10015"/>
    </source>
</evidence>
<keyword evidence="3 4" id="KW-0949">S-adenosyl-L-methionine</keyword>
<dbReference type="EMBL" id="AJFU01000005">
    <property type="protein sequence ID" value="EIE41876.1"/>
    <property type="molecule type" value="Genomic_DNA"/>
</dbReference>
<evidence type="ECO:0000313" key="8">
    <source>
        <dbReference type="Proteomes" id="UP000006229"/>
    </source>
</evidence>
<dbReference type="InterPro" id="IPR012340">
    <property type="entry name" value="NA-bd_OB-fold"/>
</dbReference>
<dbReference type="InterPro" id="IPR029063">
    <property type="entry name" value="SAM-dependent_MTases_sf"/>
</dbReference>
<dbReference type="AlphaFoldDB" id="I1A5V5"/>
<feature type="domain" description="TRAM" evidence="6">
    <location>
        <begin position="10"/>
        <end position="68"/>
    </location>
</feature>
<comment type="caution">
    <text evidence="7">The sequence shown here is derived from an EMBL/GenBank/DDBJ whole genome shotgun (WGS) entry which is preliminary data.</text>
</comment>
<keyword evidence="1 4" id="KW-0489">Methyltransferase</keyword>
<dbReference type="Gene3D" id="2.40.50.1070">
    <property type="match status" value="1"/>
</dbReference>
<evidence type="ECO:0000313" key="7">
    <source>
        <dbReference type="EMBL" id="EIE41876.1"/>
    </source>
</evidence>
<feature type="active site" description="Nucleophile" evidence="4">
    <location>
        <position position="402"/>
    </location>
</feature>
<dbReference type="Pfam" id="PF05958">
    <property type="entry name" value="tRNA_U5-meth_tr"/>
    <property type="match status" value="1"/>
</dbReference>
<feature type="binding site" evidence="4">
    <location>
        <position position="327"/>
    </location>
    <ligand>
        <name>S-adenosyl-L-methionine</name>
        <dbReference type="ChEBI" id="CHEBI:59789"/>
    </ligand>
</feature>
<reference evidence="7 8" key="1">
    <citation type="journal article" date="2012" name="J. Bacteriol.">
        <title>Genome annotation of five Mycoplasma canis strains.</title>
        <authorList>
            <person name="Brown D.R."/>
            <person name="May M."/>
            <person name="Michaels D.L."/>
            <person name="Barbet A.F."/>
        </authorList>
    </citation>
    <scope>NUCLEOTIDE SEQUENCE [LARGE SCALE GENOMIC DNA]</scope>
    <source>
        <strain evidence="7 8">UFG4</strain>
    </source>
</reference>
<dbReference type="Proteomes" id="UP000006229">
    <property type="component" value="Unassembled WGS sequence"/>
</dbReference>
<evidence type="ECO:0000259" key="6">
    <source>
        <dbReference type="PROSITE" id="PS50926"/>
    </source>
</evidence>
<dbReference type="GO" id="GO:0070475">
    <property type="term" value="P:rRNA base methylation"/>
    <property type="evidence" value="ECO:0007669"/>
    <property type="project" value="TreeGrafter"/>
</dbReference>
<dbReference type="InterPro" id="IPR010280">
    <property type="entry name" value="U5_MeTrfase_fam"/>
</dbReference>
<organism evidence="7 8">
    <name type="scientific">Mycoplasmopsis canis UFG4</name>
    <dbReference type="NCBI Taxonomy" id="1131455"/>
    <lineage>
        <taxon>Bacteria</taxon>
        <taxon>Bacillati</taxon>
        <taxon>Mycoplasmatota</taxon>
        <taxon>Mycoplasmoidales</taxon>
        <taxon>Metamycoplasmataceae</taxon>
        <taxon>Mycoplasmopsis</taxon>
    </lineage>
</organism>
<feature type="active site" evidence="5">
    <location>
        <position position="402"/>
    </location>
</feature>
<dbReference type="PANTHER" id="PTHR11061">
    <property type="entry name" value="RNA M5U METHYLTRANSFERASE"/>
    <property type="match status" value="1"/>
</dbReference>
<dbReference type="InterPro" id="IPR002792">
    <property type="entry name" value="TRAM_dom"/>
</dbReference>
<dbReference type="InterPro" id="IPR030390">
    <property type="entry name" value="MeTrfase_TrmA_AS"/>
</dbReference>
<sequence>MFYTSVKMNNLKENQILEVACQELSYEGLGVSRIDNFPIVVKDFFPGELAKVKIEKIFSKYAKATVLEYVKKADYRNNLDIKNIDAMPLINIDYSWQIKFKQKYLEQQFKRNFNDLNINIKDYQRSDKIYNYRNKSRYPLSVIDNVLTLSTFIRDSDEITDEVSNELLNNESINLFINEILEIINEYYKNSKKQSNLKLFKNIVARVNELNEIQFALEIHSDFDIPKELEKRFYLITNLVEFYIIKKHRTSLVFSKKPFYIKLLDKSFKISLNSFFQINRDVAEEIFNSIKDYAYDSKKHKILDLFCGVGVISNLIYSKGQKVLGIDIVKDAIDDAKNNSATNMIDNFEFHSIDVFKSSSILKKFIDKDTLTIIDPPRSGLNNQIIKFISDNNIDNLIYLSCNPRTLIRDLKEFVQQDYKINYVKGYDMFPNTNHIEALVIIKNTKITNNRLFFCSYCIKIVMYFNC</sequence>
<dbReference type="SUPFAM" id="SSF53335">
    <property type="entry name" value="S-adenosyl-L-methionine-dependent methyltransferases"/>
    <property type="match status" value="1"/>
</dbReference>
<evidence type="ECO:0000256" key="2">
    <source>
        <dbReference type="ARBA" id="ARBA00022679"/>
    </source>
</evidence>
<dbReference type="NCBIfam" id="TIGR00479">
    <property type="entry name" value="rumA"/>
    <property type="match status" value="1"/>
</dbReference>
<evidence type="ECO:0000256" key="1">
    <source>
        <dbReference type="ARBA" id="ARBA00022603"/>
    </source>
</evidence>